<dbReference type="Pfam" id="PF07732">
    <property type="entry name" value="Cu-oxidase_3"/>
    <property type="match status" value="1"/>
</dbReference>
<sequence length="620" mass="69687">MGWLRKCLDFVLQITQLASFTDFPARDDIQRPLFLPSELLPETVEGSCPSAQCVSPQPFKCSYPKLEKKGWEFCNTGTSRDCWIRDPNAVNPVFSQYDILTDYENLDQVPPGILREYWLEVTTNETVKPDGIQKILGTYFNGSYPGPTIEACWGDQLVIHVTNKVADNGTTVHWHGIRQLNSNEMDGVNGITQCPISYEDHFTYNFTATQYGHTYGVASPLIIHGPTSANWDIDLGPMLISDWIHNTSYIVYENEMRGVPPATDSIVVNGKGHFQNATDGSYYQACFTPGKKHLLKLINGAASTSFKFSIDDHTMTVVANDLVAVEPFEVDSLFIGIGQRYTVIIEAKAEANTDYWIRTVPNFVDGGTDNATAIARYNSASTTCPTSIMDPRRNASCEDVHTDLLNPKLEWRIDRHPQNNVTKDTFFAQVENTPNTLLGPPGFPYVHWTLAEHPLWIDFSKPTILDVQGALDDPNYIVVEEEYDHGFVYLVLDSSRLAVAHPIHLHGSDFVILAQSNQTWNETTSPKQFRYDNPPRRDVAMLPGGGFLAIAFKPDNPGAWLLHCHIAWHASSGLALQVLIRPKDMPHYLGDLKETHRVCEEWRSYNLSRKIMAEQEDSGI</sequence>
<evidence type="ECO:0000256" key="2">
    <source>
        <dbReference type="ARBA" id="ARBA00022723"/>
    </source>
</evidence>
<comment type="caution">
    <text evidence="8">The sequence shown here is derived from an EMBL/GenBank/DDBJ whole genome shotgun (WGS) entry which is preliminary data.</text>
</comment>
<dbReference type="InterPro" id="IPR008972">
    <property type="entry name" value="Cupredoxin"/>
</dbReference>
<dbReference type="Pfam" id="PF07731">
    <property type="entry name" value="Cu-oxidase_2"/>
    <property type="match status" value="1"/>
</dbReference>
<proteinExistence type="inferred from homology"/>
<gene>
    <name evidence="8" type="ORF">BKA67DRAFT_689051</name>
</gene>
<dbReference type="RefSeq" id="XP_045962033.1">
    <property type="nucleotide sequence ID" value="XM_046109085.1"/>
</dbReference>
<dbReference type="InterPro" id="IPR011706">
    <property type="entry name" value="Cu-oxidase_C"/>
</dbReference>
<dbReference type="Proteomes" id="UP000758603">
    <property type="component" value="Unassembled WGS sequence"/>
</dbReference>
<dbReference type="CDD" id="cd13880">
    <property type="entry name" value="CuRO_2_MaLCC_like"/>
    <property type="match status" value="1"/>
</dbReference>
<dbReference type="PANTHER" id="PTHR11709">
    <property type="entry name" value="MULTI-COPPER OXIDASE"/>
    <property type="match status" value="1"/>
</dbReference>
<dbReference type="InterPro" id="IPR002355">
    <property type="entry name" value="Cu_oxidase_Cu_BS"/>
</dbReference>
<dbReference type="PANTHER" id="PTHR11709:SF71">
    <property type="entry name" value="OXIDOREDUCTASE TPCJ"/>
    <property type="match status" value="1"/>
</dbReference>
<feature type="domain" description="Plastocyanin-like" evidence="6">
    <location>
        <begin position="473"/>
        <end position="583"/>
    </location>
</feature>
<dbReference type="EMBL" id="JAGPXC010000002">
    <property type="protein sequence ID" value="KAH6657799.1"/>
    <property type="molecule type" value="Genomic_DNA"/>
</dbReference>
<evidence type="ECO:0000259" key="5">
    <source>
        <dbReference type="Pfam" id="PF00394"/>
    </source>
</evidence>
<dbReference type="PROSITE" id="PS00079">
    <property type="entry name" value="MULTICOPPER_OXIDASE1"/>
    <property type="match status" value="1"/>
</dbReference>
<dbReference type="Pfam" id="PF00394">
    <property type="entry name" value="Cu-oxidase"/>
    <property type="match status" value="1"/>
</dbReference>
<organism evidence="8 9">
    <name type="scientific">Truncatella angustata</name>
    <dbReference type="NCBI Taxonomy" id="152316"/>
    <lineage>
        <taxon>Eukaryota</taxon>
        <taxon>Fungi</taxon>
        <taxon>Dikarya</taxon>
        <taxon>Ascomycota</taxon>
        <taxon>Pezizomycotina</taxon>
        <taxon>Sordariomycetes</taxon>
        <taxon>Xylariomycetidae</taxon>
        <taxon>Amphisphaeriales</taxon>
        <taxon>Sporocadaceae</taxon>
        <taxon>Truncatella</taxon>
    </lineage>
</organism>
<keyword evidence="3" id="KW-0560">Oxidoreductase</keyword>
<keyword evidence="2" id="KW-0479">Metal-binding</keyword>
<name>A0A9P9A180_9PEZI</name>
<evidence type="ECO:0000259" key="7">
    <source>
        <dbReference type="Pfam" id="PF07732"/>
    </source>
</evidence>
<feature type="domain" description="Plastocyanin-like" evidence="7">
    <location>
        <begin position="123"/>
        <end position="214"/>
    </location>
</feature>
<evidence type="ECO:0000256" key="3">
    <source>
        <dbReference type="ARBA" id="ARBA00023002"/>
    </source>
</evidence>
<dbReference type="GO" id="GO:0005507">
    <property type="term" value="F:copper ion binding"/>
    <property type="evidence" value="ECO:0007669"/>
    <property type="project" value="InterPro"/>
</dbReference>
<keyword evidence="4" id="KW-0186">Copper</keyword>
<evidence type="ECO:0000313" key="8">
    <source>
        <dbReference type="EMBL" id="KAH6657799.1"/>
    </source>
</evidence>
<dbReference type="InterPro" id="IPR001117">
    <property type="entry name" value="Cu-oxidase_2nd"/>
</dbReference>
<dbReference type="GeneID" id="70137976"/>
<evidence type="ECO:0000313" key="9">
    <source>
        <dbReference type="Proteomes" id="UP000758603"/>
    </source>
</evidence>
<comment type="similarity">
    <text evidence="1">Belongs to the multicopper oxidase family.</text>
</comment>
<evidence type="ECO:0000256" key="4">
    <source>
        <dbReference type="ARBA" id="ARBA00023008"/>
    </source>
</evidence>
<feature type="domain" description="Plastocyanin-like" evidence="5">
    <location>
        <begin position="237"/>
        <end position="379"/>
    </location>
</feature>
<dbReference type="AlphaFoldDB" id="A0A9P9A180"/>
<reference evidence="8" key="1">
    <citation type="journal article" date="2021" name="Nat. Commun.">
        <title>Genetic determinants of endophytism in the Arabidopsis root mycobiome.</title>
        <authorList>
            <person name="Mesny F."/>
            <person name="Miyauchi S."/>
            <person name="Thiergart T."/>
            <person name="Pickel B."/>
            <person name="Atanasova L."/>
            <person name="Karlsson M."/>
            <person name="Huettel B."/>
            <person name="Barry K.W."/>
            <person name="Haridas S."/>
            <person name="Chen C."/>
            <person name="Bauer D."/>
            <person name="Andreopoulos W."/>
            <person name="Pangilinan J."/>
            <person name="LaButti K."/>
            <person name="Riley R."/>
            <person name="Lipzen A."/>
            <person name="Clum A."/>
            <person name="Drula E."/>
            <person name="Henrissat B."/>
            <person name="Kohler A."/>
            <person name="Grigoriev I.V."/>
            <person name="Martin F.M."/>
            <person name="Hacquard S."/>
        </authorList>
    </citation>
    <scope>NUCLEOTIDE SEQUENCE</scope>
    <source>
        <strain evidence="8">MPI-SDFR-AT-0073</strain>
    </source>
</reference>
<accession>A0A9P9A180</accession>
<evidence type="ECO:0000259" key="6">
    <source>
        <dbReference type="Pfam" id="PF07731"/>
    </source>
</evidence>
<dbReference type="OrthoDB" id="2121828at2759"/>
<dbReference type="InterPro" id="IPR033138">
    <property type="entry name" value="Cu_oxidase_CS"/>
</dbReference>
<dbReference type="PROSITE" id="PS00080">
    <property type="entry name" value="MULTICOPPER_OXIDASE2"/>
    <property type="match status" value="1"/>
</dbReference>
<evidence type="ECO:0000256" key="1">
    <source>
        <dbReference type="ARBA" id="ARBA00010609"/>
    </source>
</evidence>
<dbReference type="FunFam" id="2.60.40.420:FF:000045">
    <property type="entry name" value="Laccase 2"/>
    <property type="match status" value="1"/>
</dbReference>
<dbReference type="SUPFAM" id="SSF49503">
    <property type="entry name" value="Cupredoxins"/>
    <property type="match status" value="3"/>
</dbReference>
<dbReference type="CDD" id="cd13901">
    <property type="entry name" value="CuRO_3_MaLCC_like"/>
    <property type="match status" value="1"/>
</dbReference>
<dbReference type="InterPro" id="IPR045087">
    <property type="entry name" value="Cu-oxidase_fam"/>
</dbReference>
<protein>
    <submittedName>
        <fullName evidence="8">Cupredoxin</fullName>
    </submittedName>
</protein>
<dbReference type="InterPro" id="IPR011707">
    <property type="entry name" value="Cu-oxidase-like_N"/>
</dbReference>
<dbReference type="Gene3D" id="2.60.40.420">
    <property type="entry name" value="Cupredoxins - blue copper proteins"/>
    <property type="match status" value="3"/>
</dbReference>
<dbReference type="GO" id="GO:0016491">
    <property type="term" value="F:oxidoreductase activity"/>
    <property type="evidence" value="ECO:0007669"/>
    <property type="project" value="UniProtKB-KW"/>
</dbReference>
<keyword evidence="9" id="KW-1185">Reference proteome</keyword>